<feature type="transmembrane region" description="Helical" evidence="1">
    <location>
        <begin position="81"/>
        <end position="102"/>
    </location>
</feature>
<feature type="transmembrane region" description="Helical" evidence="1">
    <location>
        <begin position="306"/>
        <end position="329"/>
    </location>
</feature>
<organism evidence="2 3">
    <name type="scientific">Rhizophagus irregularis</name>
    <dbReference type="NCBI Taxonomy" id="588596"/>
    <lineage>
        <taxon>Eukaryota</taxon>
        <taxon>Fungi</taxon>
        <taxon>Fungi incertae sedis</taxon>
        <taxon>Mucoromycota</taxon>
        <taxon>Glomeromycotina</taxon>
        <taxon>Glomeromycetes</taxon>
        <taxon>Glomerales</taxon>
        <taxon>Glomeraceae</taxon>
        <taxon>Rhizophagus</taxon>
    </lineage>
</organism>
<gene>
    <name evidence="2" type="ORF">RhiirA5_497863</name>
</gene>
<dbReference type="VEuPathDB" id="FungiDB:RhiirFUN_000493"/>
<proteinExistence type="predicted"/>
<reference evidence="2 3" key="1">
    <citation type="submission" date="2016-04" db="EMBL/GenBank/DDBJ databases">
        <title>Genome analyses suggest a sexual origin of heterokaryosis in a supposedly ancient asexual fungus.</title>
        <authorList>
            <person name="Ropars J."/>
            <person name="Sedzielewska K."/>
            <person name="Noel J."/>
            <person name="Charron P."/>
            <person name="Farinelli L."/>
            <person name="Marton T."/>
            <person name="Kruger M."/>
            <person name="Pelin A."/>
            <person name="Brachmann A."/>
            <person name="Corradi N."/>
        </authorList>
    </citation>
    <scope>NUCLEOTIDE SEQUENCE [LARGE SCALE GENOMIC DNA]</scope>
    <source>
        <strain evidence="2 3">A5</strain>
    </source>
</reference>
<feature type="transmembrane region" description="Helical" evidence="1">
    <location>
        <begin position="272"/>
        <end position="294"/>
    </location>
</feature>
<evidence type="ECO:0000313" key="3">
    <source>
        <dbReference type="Proteomes" id="UP000232722"/>
    </source>
</evidence>
<feature type="transmembrane region" description="Helical" evidence="1">
    <location>
        <begin position="197"/>
        <end position="222"/>
    </location>
</feature>
<dbReference type="EMBL" id="LLXJ01000324">
    <property type="protein sequence ID" value="PKC11227.1"/>
    <property type="molecule type" value="Genomic_DNA"/>
</dbReference>
<accession>A0A2N0PWL9</accession>
<name>A0A2N0PWL9_9GLOM</name>
<keyword evidence="1" id="KW-0472">Membrane</keyword>
<feature type="transmembrane region" description="Helical" evidence="1">
    <location>
        <begin position="114"/>
        <end position="135"/>
    </location>
</feature>
<keyword evidence="1" id="KW-0812">Transmembrane</keyword>
<evidence type="ECO:0000256" key="1">
    <source>
        <dbReference type="SAM" id="Phobius"/>
    </source>
</evidence>
<dbReference type="Proteomes" id="UP000232722">
    <property type="component" value="Unassembled WGS sequence"/>
</dbReference>
<feature type="transmembrane region" description="Helical" evidence="1">
    <location>
        <begin position="37"/>
        <end position="60"/>
    </location>
</feature>
<dbReference type="VEuPathDB" id="FungiDB:RhiirA1_530183"/>
<dbReference type="AlphaFoldDB" id="A0A2N0PWL9"/>
<reference evidence="2 3" key="2">
    <citation type="submission" date="2017-09" db="EMBL/GenBank/DDBJ databases">
        <title>Extensive intraspecific genome diversity in a model arbuscular mycorrhizal fungus.</title>
        <authorList>
            <person name="Chen E.C."/>
            <person name="Morin E."/>
            <person name="Beaudet D."/>
            <person name="Noel J."/>
            <person name="Ndikumana S."/>
            <person name="Charron P."/>
            <person name="St-Onge C."/>
            <person name="Giorgi J."/>
            <person name="Grigoriev I.V."/>
            <person name="Roux C."/>
            <person name="Martin F.M."/>
            <person name="Corradi N."/>
        </authorList>
    </citation>
    <scope>NUCLEOTIDE SEQUENCE [LARGE SCALE GENOMIC DNA]</scope>
    <source>
        <strain evidence="2 3">A5</strain>
    </source>
</reference>
<feature type="transmembrane region" description="Helical" evidence="1">
    <location>
        <begin position="166"/>
        <end position="185"/>
    </location>
</feature>
<comment type="caution">
    <text evidence="2">The sequence shown here is derived from an EMBL/GenBank/DDBJ whole genome shotgun (WGS) entry which is preliminary data.</text>
</comment>
<protein>
    <submittedName>
        <fullName evidence="2">Uncharacterized protein</fullName>
    </submittedName>
</protein>
<evidence type="ECO:0000313" key="2">
    <source>
        <dbReference type="EMBL" id="PKC11227.1"/>
    </source>
</evidence>
<sequence length="352" mass="41424">MEFNEFNHSFHSLRFSSFCDWRHNLRNCDDAPTLKTLLLIATIITFIISLLTLTILCWKLNYRSSTCNKSWKIYEWSSIELILFWITIYCLFRGLHTFTIALDLFTNHVILRASFYEISFIPGFYLVLIYLTNIFRLIPKLSFNQTSNRKSNIKTICIPKDKQSTIIFWFSCIFTTLSLTCSSIIRGYSIIYPKKSFFIITTLLDTINLIIRLFLGFCLIYYGRISVNLTNQSMILAGIDDIKDINNCDSNSNLNMNHTNILNKLHVHKMQIFNIICGITFIFYSFINIVQMIFFKDLIHNPYFEMFDFSTLIFGTPLFTLILVIAILLPNVLKKKRMLYYLFKKVNYGKIL</sequence>
<dbReference type="VEuPathDB" id="FungiDB:FUN_020663"/>
<keyword evidence="1" id="KW-1133">Transmembrane helix</keyword>